<reference evidence="1" key="2">
    <citation type="submission" date="2023-05" db="EMBL/GenBank/DDBJ databases">
        <authorList>
            <consortium name="Lawrence Berkeley National Laboratory"/>
            <person name="Steindorff A."/>
            <person name="Hensen N."/>
            <person name="Bonometti L."/>
            <person name="Westerberg I."/>
            <person name="Brannstrom I.O."/>
            <person name="Guillou S."/>
            <person name="Cros-Aarteil S."/>
            <person name="Calhoun S."/>
            <person name="Haridas S."/>
            <person name="Kuo A."/>
            <person name="Mondo S."/>
            <person name="Pangilinan J."/>
            <person name="Riley R."/>
            <person name="Labutti K."/>
            <person name="Andreopoulos B."/>
            <person name="Lipzen A."/>
            <person name="Chen C."/>
            <person name="Yanf M."/>
            <person name="Daum C."/>
            <person name="Ng V."/>
            <person name="Clum A."/>
            <person name="Ohm R."/>
            <person name="Martin F."/>
            <person name="Silar P."/>
            <person name="Natvig D."/>
            <person name="Lalanne C."/>
            <person name="Gautier V."/>
            <person name="Ament-Velasquez S.L."/>
            <person name="Kruys A."/>
            <person name="Hutchinson M.I."/>
            <person name="Powell A.J."/>
            <person name="Barry K."/>
            <person name="Miller A.N."/>
            <person name="Grigoriev I.V."/>
            <person name="Debuchy R."/>
            <person name="Gladieux P."/>
            <person name="Thoren M.H."/>
            <person name="Johannesson H."/>
        </authorList>
    </citation>
    <scope>NUCLEOTIDE SEQUENCE</scope>
    <source>
        <strain evidence="1">CBS 538.74</strain>
    </source>
</reference>
<gene>
    <name evidence="1" type="ORF">C8A00DRAFT_40576</name>
</gene>
<evidence type="ECO:0000313" key="1">
    <source>
        <dbReference type="EMBL" id="KAK4156990.1"/>
    </source>
</evidence>
<comment type="caution">
    <text evidence="1">The sequence shown here is derived from an EMBL/GenBank/DDBJ whole genome shotgun (WGS) entry which is preliminary data.</text>
</comment>
<reference evidence="1" key="1">
    <citation type="journal article" date="2023" name="Mol. Phylogenet. Evol.">
        <title>Genome-scale phylogeny and comparative genomics of the fungal order Sordariales.</title>
        <authorList>
            <person name="Hensen N."/>
            <person name="Bonometti L."/>
            <person name="Westerberg I."/>
            <person name="Brannstrom I.O."/>
            <person name="Guillou S."/>
            <person name="Cros-Aarteil S."/>
            <person name="Calhoun S."/>
            <person name="Haridas S."/>
            <person name="Kuo A."/>
            <person name="Mondo S."/>
            <person name="Pangilinan J."/>
            <person name="Riley R."/>
            <person name="LaButti K."/>
            <person name="Andreopoulos B."/>
            <person name="Lipzen A."/>
            <person name="Chen C."/>
            <person name="Yan M."/>
            <person name="Daum C."/>
            <person name="Ng V."/>
            <person name="Clum A."/>
            <person name="Steindorff A."/>
            <person name="Ohm R.A."/>
            <person name="Martin F."/>
            <person name="Silar P."/>
            <person name="Natvig D.O."/>
            <person name="Lalanne C."/>
            <person name="Gautier V."/>
            <person name="Ament-Velasquez S.L."/>
            <person name="Kruys A."/>
            <person name="Hutchinson M.I."/>
            <person name="Powell A.J."/>
            <person name="Barry K."/>
            <person name="Miller A.N."/>
            <person name="Grigoriev I.V."/>
            <person name="Debuchy R."/>
            <person name="Gladieux P."/>
            <person name="Hiltunen Thoren M."/>
            <person name="Johannesson H."/>
        </authorList>
    </citation>
    <scope>NUCLEOTIDE SEQUENCE</scope>
    <source>
        <strain evidence="1">CBS 538.74</strain>
    </source>
</reference>
<accession>A0AAN6VUZ9</accession>
<evidence type="ECO:0000313" key="2">
    <source>
        <dbReference type="Proteomes" id="UP001302745"/>
    </source>
</evidence>
<name>A0AAN6VUZ9_9PEZI</name>
<protein>
    <submittedName>
        <fullName evidence="1">Uncharacterized protein</fullName>
    </submittedName>
</protein>
<dbReference type="AlphaFoldDB" id="A0AAN6VUZ9"/>
<dbReference type="Proteomes" id="UP001302745">
    <property type="component" value="Unassembled WGS sequence"/>
</dbReference>
<proteinExistence type="predicted"/>
<sequence length="254" mass="28637">MDTSVTRTIDVPLLLDISKPEMDFHETSFFRPVSSTSPAPQGPPLPAPALVREESQAQGRKTVKFEHLNLLVKFGHPSRVRLEEAQAIRAIGRLFPAKDVPRADQGQNFICMSLIKGPTLGERWPLLTQEEKKSICSQLSQSMASQANPVVLGFRRPVDLRVGSINRGPVQDIYFRAGHEAGPFHTVSAFNDWVQLPSCASMAAHYPEYWEYCKLTIVGPHNHEWREGGWGDSIVAPCEEEWIALSEYWMWRCP</sequence>
<dbReference type="EMBL" id="MU856857">
    <property type="protein sequence ID" value="KAK4156990.1"/>
    <property type="molecule type" value="Genomic_DNA"/>
</dbReference>
<keyword evidence="2" id="KW-1185">Reference proteome</keyword>
<organism evidence="1 2">
    <name type="scientific">Chaetomidium leptoderma</name>
    <dbReference type="NCBI Taxonomy" id="669021"/>
    <lineage>
        <taxon>Eukaryota</taxon>
        <taxon>Fungi</taxon>
        <taxon>Dikarya</taxon>
        <taxon>Ascomycota</taxon>
        <taxon>Pezizomycotina</taxon>
        <taxon>Sordariomycetes</taxon>
        <taxon>Sordariomycetidae</taxon>
        <taxon>Sordariales</taxon>
        <taxon>Chaetomiaceae</taxon>
        <taxon>Chaetomidium</taxon>
    </lineage>
</organism>